<evidence type="ECO:0000313" key="6">
    <source>
        <dbReference type="Proteomes" id="UP000318052"/>
    </source>
</evidence>
<evidence type="ECO:0000313" key="7">
    <source>
        <dbReference type="Proteomes" id="UP001051844"/>
    </source>
</evidence>
<reference evidence="4" key="3">
    <citation type="submission" date="2019-07" db="EMBL/GenBank/DDBJ databases">
        <authorList>
            <person name="Pylro V."/>
            <person name="Dias A."/>
            <person name="Andreote F."/>
            <person name="Varani A."/>
            <person name="Andreote C."/>
            <person name="Bernardo E."/>
            <person name="Martins T."/>
        </authorList>
    </citation>
    <scope>NUCLEOTIDE SEQUENCE</scope>
    <source>
        <strain evidence="4">77</strain>
    </source>
</reference>
<accession>A0A0X3X5X8</accession>
<protein>
    <submittedName>
        <fullName evidence="3">Cholesterol esterase</fullName>
    </submittedName>
</protein>
<proteinExistence type="predicted"/>
<dbReference type="EMBL" id="BNDZ01000005">
    <property type="protein sequence ID" value="GHI50020.1"/>
    <property type="molecule type" value="Genomic_DNA"/>
</dbReference>
<keyword evidence="1" id="KW-0812">Transmembrane</keyword>
<accession>A0A126YC78</accession>
<reference evidence="2" key="4">
    <citation type="submission" date="2022-09" db="EMBL/GenBank/DDBJ databases">
        <title>Whole genome shotgun sequence of Streptomyces albidoflavus NBRC 12854.</title>
        <authorList>
            <person name="Komaki H."/>
            <person name="Tamura T."/>
        </authorList>
    </citation>
    <scope>NUCLEOTIDE SEQUENCE</scope>
    <source>
        <strain evidence="2">NBRC 12854</strain>
    </source>
</reference>
<evidence type="ECO:0000313" key="5">
    <source>
        <dbReference type="Proteomes" id="UP000292095"/>
    </source>
</evidence>
<name>A0A126YC78_9ACTN</name>
<dbReference type="Proteomes" id="UP001051844">
    <property type="component" value="Unassembled WGS sequence"/>
</dbReference>
<gene>
    <name evidence="3" type="ORF">C0Q91_30470</name>
    <name evidence="4" type="ORF">FRZ02_22235</name>
    <name evidence="2" type="ORF">ScoT_61940</name>
</gene>
<dbReference type="EMBL" id="PKLK01000033">
    <property type="protein sequence ID" value="RZE32179.1"/>
    <property type="molecule type" value="Genomic_DNA"/>
</dbReference>
<dbReference type="RefSeq" id="WP_008414904.1">
    <property type="nucleotide sequence ID" value="NC_020990.1"/>
</dbReference>
<dbReference type="KEGG" id="salb:XNR_5840"/>
<evidence type="ECO:0000256" key="1">
    <source>
        <dbReference type="SAM" id="Phobius"/>
    </source>
</evidence>
<dbReference type="AlphaFoldDB" id="A0A126YC78"/>
<dbReference type="Pfam" id="PF19741">
    <property type="entry name" value="DUF6230"/>
    <property type="match status" value="1"/>
</dbReference>
<comment type="caution">
    <text evidence="2">The sequence shown here is derived from an EMBL/GenBank/DDBJ whole genome shotgun (WGS) entry which is preliminary data.</text>
</comment>
<dbReference type="InterPro" id="IPR046198">
    <property type="entry name" value="DUF6230"/>
</dbReference>
<keyword evidence="6" id="KW-1185">Reference proteome</keyword>
<reference evidence="4" key="2">
    <citation type="journal article" date="2019" name="Microbiol. Resour. Announc.">
        <title>Draft Genomic Sequences of Streptomyces misionensis and Streptomyces albidoflavus, bacteria applied for phytopathogen biocontrol.</title>
        <authorList>
            <person name="Pylro V."/>
            <person name="Dias A."/>
            <person name="Andreote F."/>
            <person name="Varani A."/>
            <person name="Andreote C."/>
            <person name="Bernardo E."/>
            <person name="Martins T."/>
        </authorList>
    </citation>
    <scope>NUCLEOTIDE SEQUENCE</scope>
    <source>
        <strain evidence="4">77</strain>
    </source>
</reference>
<organism evidence="2 7">
    <name type="scientific">Streptomyces albidoflavus</name>
    <dbReference type="NCBI Taxonomy" id="1886"/>
    <lineage>
        <taxon>Bacteria</taxon>
        <taxon>Bacillati</taxon>
        <taxon>Actinomycetota</taxon>
        <taxon>Actinomycetes</taxon>
        <taxon>Kitasatosporales</taxon>
        <taxon>Streptomycetaceae</taxon>
        <taxon>Streptomyces</taxon>
        <taxon>Streptomyces albidoflavus group</taxon>
    </lineage>
</organism>
<evidence type="ECO:0000313" key="2">
    <source>
        <dbReference type="EMBL" id="GHI50020.1"/>
    </source>
</evidence>
<sequence length="260" mass="26120">MKLSDPWRSTASRLGRLRAAGARQAAAWNERMLAEDADETRRGTRWGRSTLAALPAVVAIGALGSALAGGALAAGFNVTHQPFTLTSNGVAGDGFGLIVNTPALGGPDGKTRTDTGMTRVGFSEARLAGLCGVVHQSFAGLPYSLLLTAGQEVKGGSDGGFTPDIAAKNLYLQATGLQSRGATRLENTVIGQSADQVEVAGEPLAGAQPGGFGLGSAGGKGGASISLRGLDARAHAAEIAGSMELPGLNLRVVPGSAKSC</sequence>
<dbReference type="EMBL" id="VOGX01000034">
    <property type="protein sequence ID" value="TWV22683.1"/>
    <property type="molecule type" value="Genomic_DNA"/>
</dbReference>
<evidence type="ECO:0000313" key="4">
    <source>
        <dbReference type="EMBL" id="TWV22683.1"/>
    </source>
</evidence>
<dbReference type="Proteomes" id="UP000318052">
    <property type="component" value="Unassembled WGS sequence"/>
</dbReference>
<keyword evidence="1" id="KW-0472">Membrane</keyword>
<evidence type="ECO:0000313" key="3">
    <source>
        <dbReference type="EMBL" id="RZE32179.1"/>
    </source>
</evidence>
<dbReference type="Proteomes" id="UP000292095">
    <property type="component" value="Unassembled WGS sequence"/>
</dbReference>
<reference evidence="3 5" key="1">
    <citation type="submission" date="2017-12" db="EMBL/GenBank/DDBJ databases">
        <title>Population genomics insights into the ecological differentiation and adaptive evolution in streptomycetes.</title>
        <authorList>
            <person name="Li Y."/>
            <person name="Huang Y."/>
        </authorList>
    </citation>
    <scope>NUCLEOTIDE SEQUENCE [LARGE SCALE GENOMIC DNA]</scope>
    <source>
        <strain evidence="3 5">FXJ.2339</strain>
    </source>
</reference>
<feature type="transmembrane region" description="Helical" evidence="1">
    <location>
        <begin position="51"/>
        <end position="76"/>
    </location>
</feature>
<keyword evidence="1" id="KW-1133">Transmembrane helix</keyword>